<dbReference type="RefSeq" id="WP_120713550.1">
    <property type="nucleotide sequence ID" value="NZ_RBCJ01000004.1"/>
</dbReference>
<evidence type="ECO:0000259" key="1">
    <source>
        <dbReference type="Pfam" id="PF00535"/>
    </source>
</evidence>
<dbReference type="Pfam" id="PF00535">
    <property type="entry name" value="Glycos_transf_2"/>
    <property type="match status" value="1"/>
</dbReference>
<feature type="domain" description="Glycosyltransferase 2-like" evidence="1">
    <location>
        <begin position="9"/>
        <end position="125"/>
    </location>
</feature>
<evidence type="ECO:0000313" key="2">
    <source>
        <dbReference type="EMBL" id="RKN78642.1"/>
    </source>
</evidence>
<organism evidence="2 3">
    <name type="scientific">Ulvibacterium marinum</name>
    <dbReference type="NCBI Taxonomy" id="2419782"/>
    <lineage>
        <taxon>Bacteria</taxon>
        <taxon>Pseudomonadati</taxon>
        <taxon>Bacteroidota</taxon>
        <taxon>Flavobacteriia</taxon>
        <taxon>Flavobacteriales</taxon>
        <taxon>Flavobacteriaceae</taxon>
        <taxon>Ulvibacterium</taxon>
    </lineage>
</organism>
<dbReference type="SUPFAM" id="SSF53448">
    <property type="entry name" value="Nucleotide-diphospho-sugar transferases"/>
    <property type="match status" value="1"/>
</dbReference>
<dbReference type="OrthoDB" id="6717394at2"/>
<proteinExistence type="predicted"/>
<keyword evidence="2" id="KW-0808">Transferase</keyword>
<dbReference type="InterPro" id="IPR001173">
    <property type="entry name" value="Glyco_trans_2-like"/>
</dbReference>
<gene>
    <name evidence="2" type="ORF">D7Z94_20800</name>
</gene>
<dbReference type="AlphaFoldDB" id="A0A3B0BZG6"/>
<comment type="caution">
    <text evidence="2">The sequence shown here is derived from an EMBL/GenBank/DDBJ whole genome shotgun (WGS) entry which is preliminary data.</text>
</comment>
<protein>
    <submittedName>
        <fullName evidence="2">Glycosyltransferase family 2 protein</fullName>
    </submittedName>
</protein>
<name>A0A3B0BZG6_9FLAO</name>
<keyword evidence="3" id="KW-1185">Reference proteome</keyword>
<dbReference type="CDD" id="cd00761">
    <property type="entry name" value="Glyco_tranf_GTA_type"/>
    <property type="match status" value="1"/>
</dbReference>
<dbReference type="EMBL" id="RBCJ01000004">
    <property type="protein sequence ID" value="RKN78642.1"/>
    <property type="molecule type" value="Genomic_DNA"/>
</dbReference>
<dbReference type="Gene3D" id="3.90.550.10">
    <property type="entry name" value="Spore Coat Polysaccharide Biosynthesis Protein SpsA, Chain A"/>
    <property type="match status" value="1"/>
</dbReference>
<dbReference type="GO" id="GO:0016740">
    <property type="term" value="F:transferase activity"/>
    <property type="evidence" value="ECO:0007669"/>
    <property type="project" value="UniProtKB-KW"/>
</dbReference>
<evidence type="ECO:0000313" key="3">
    <source>
        <dbReference type="Proteomes" id="UP000276603"/>
    </source>
</evidence>
<accession>A0A3B0BZG6</accession>
<sequence>MKANKRSISFCTVCMNRTNFLKQTLPRNIEDNLSYGNLEFVVLNYNSTDGMHEWIMGEMARYIDLDILKYIRTLEPQYFLWSHSKNVVAKQAKNDIICNVDADNFMGKGFAEYINTQFHEENDIYLAVDKQRATKDCYGRIGMARKDFNKLRGYDESMDMYGFEDFDLANRLEMLGRKKKLIDKKEFLTAVTHDDDERLKNQNQKNRIKKIYLRHETPSISELLYVLNSNEVHQCKVVENRTYGSKSIENLFIERDTFDYEYRILDNSWAFGSYTQSGGILFKDLKALNLISDPNYLEILDAKMYSSLVMFHSEIKNRLKMKKNIELGQPVVNNNFFGECEIEIFN</sequence>
<dbReference type="Proteomes" id="UP000276603">
    <property type="component" value="Unassembled WGS sequence"/>
</dbReference>
<reference evidence="2 3" key="1">
    <citation type="submission" date="2018-10" db="EMBL/GenBank/DDBJ databases">
        <title>Ulvibacterium marinum gen. nov., sp. nov., a novel marine bacterium of the family Flavobacteriaceae, isolated from a culture of the green alga Ulva prolifera.</title>
        <authorList>
            <person name="Zhang Z."/>
        </authorList>
    </citation>
    <scope>NUCLEOTIDE SEQUENCE [LARGE SCALE GENOMIC DNA]</scope>
    <source>
        <strain evidence="2 3">CCMM003</strain>
    </source>
</reference>
<dbReference type="InterPro" id="IPR029044">
    <property type="entry name" value="Nucleotide-diphossugar_trans"/>
</dbReference>